<dbReference type="PROSITE" id="PS51295">
    <property type="entry name" value="CRM"/>
    <property type="match status" value="1"/>
</dbReference>
<dbReference type="PANTHER" id="PTHR31846">
    <property type="entry name" value="CRS1 / YHBY (CRM) DOMAIN-CONTAINING PROTEIN"/>
    <property type="match status" value="1"/>
</dbReference>
<feature type="region of interest" description="Disordered" evidence="11">
    <location>
        <begin position="84"/>
        <end position="113"/>
    </location>
</feature>
<gene>
    <name evidence="13" type="ORF">KSP40_PGU007946</name>
</gene>
<dbReference type="EMBL" id="JBBWWR010000011">
    <property type="protein sequence ID" value="KAK8959613.1"/>
    <property type="molecule type" value="Genomic_DNA"/>
</dbReference>
<reference evidence="13 14" key="1">
    <citation type="journal article" date="2022" name="Nat. Plants">
        <title>Genomes of leafy and leafless Platanthera orchids illuminate the evolution of mycoheterotrophy.</title>
        <authorList>
            <person name="Li M.H."/>
            <person name="Liu K.W."/>
            <person name="Li Z."/>
            <person name="Lu H.C."/>
            <person name="Ye Q.L."/>
            <person name="Zhang D."/>
            <person name="Wang J.Y."/>
            <person name="Li Y.F."/>
            <person name="Zhong Z.M."/>
            <person name="Liu X."/>
            <person name="Yu X."/>
            <person name="Liu D.K."/>
            <person name="Tu X.D."/>
            <person name="Liu B."/>
            <person name="Hao Y."/>
            <person name="Liao X.Y."/>
            <person name="Jiang Y.T."/>
            <person name="Sun W.H."/>
            <person name="Chen J."/>
            <person name="Chen Y.Q."/>
            <person name="Ai Y."/>
            <person name="Zhai J.W."/>
            <person name="Wu S.S."/>
            <person name="Zhou Z."/>
            <person name="Hsiao Y.Y."/>
            <person name="Wu W.L."/>
            <person name="Chen Y.Y."/>
            <person name="Lin Y.F."/>
            <person name="Hsu J.L."/>
            <person name="Li C.Y."/>
            <person name="Wang Z.W."/>
            <person name="Zhao X."/>
            <person name="Zhong W.Y."/>
            <person name="Ma X.K."/>
            <person name="Ma L."/>
            <person name="Huang J."/>
            <person name="Chen G.Z."/>
            <person name="Huang M.Z."/>
            <person name="Huang L."/>
            <person name="Peng D.H."/>
            <person name="Luo Y.B."/>
            <person name="Zou S.Q."/>
            <person name="Chen S.P."/>
            <person name="Lan S."/>
            <person name="Tsai W.C."/>
            <person name="Van de Peer Y."/>
            <person name="Liu Z.J."/>
        </authorList>
    </citation>
    <scope>NUCLEOTIDE SEQUENCE [LARGE SCALE GENOMIC DNA]</scope>
    <source>
        <strain evidence="13">Lor288</strain>
    </source>
</reference>
<dbReference type="PANTHER" id="PTHR31846:SF19">
    <property type="entry name" value="CRM-DOMAIN CONTAINING FACTOR CFM3A, CHLOROPLASTIC_MITOCHONDRIAL"/>
    <property type="match status" value="1"/>
</dbReference>
<dbReference type="Pfam" id="PF01985">
    <property type="entry name" value="CRS1_YhbY"/>
    <property type="match status" value="1"/>
</dbReference>
<keyword evidence="5" id="KW-0677">Repeat</keyword>
<dbReference type="Proteomes" id="UP001412067">
    <property type="component" value="Unassembled WGS sequence"/>
</dbReference>
<feature type="compositionally biased region" description="Basic and acidic residues" evidence="11">
    <location>
        <begin position="779"/>
        <end position="805"/>
    </location>
</feature>
<keyword evidence="2" id="KW-0150">Chloroplast</keyword>
<evidence type="ECO:0000259" key="12">
    <source>
        <dbReference type="PROSITE" id="PS51295"/>
    </source>
</evidence>
<evidence type="ECO:0000313" key="13">
    <source>
        <dbReference type="EMBL" id="KAK8959613.1"/>
    </source>
</evidence>
<evidence type="ECO:0000256" key="2">
    <source>
        <dbReference type="ARBA" id="ARBA00022528"/>
    </source>
</evidence>
<organism evidence="13 14">
    <name type="scientific">Platanthera guangdongensis</name>
    <dbReference type="NCBI Taxonomy" id="2320717"/>
    <lineage>
        <taxon>Eukaryota</taxon>
        <taxon>Viridiplantae</taxon>
        <taxon>Streptophyta</taxon>
        <taxon>Embryophyta</taxon>
        <taxon>Tracheophyta</taxon>
        <taxon>Spermatophyta</taxon>
        <taxon>Magnoliopsida</taxon>
        <taxon>Liliopsida</taxon>
        <taxon>Asparagales</taxon>
        <taxon>Orchidaceae</taxon>
        <taxon>Orchidoideae</taxon>
        <taxon>Orchideae</taxon>
        <taxon>Orchidinae</taxon>
        <taxon>Platanthera</taxon>
    </lineage>
</organism>
<sequence>MRIGSSKRHIGKWASVRIWKTRHVFGSERVVADRLSSRSKQTIFFDSLHSSLCCRVSHLRCLRSSSLLNLKQWPLHSLNHSSIRRLKPDAKPRSALSNPTRVPSPDSDSTSTPVWIKSWGEESRFCLLPKRPHATLDYRHGLSSDDDEYGTSASTGSSTMSKIVEKLKKFGYMDDTSERMEPPLPRRDRKKRRKAFLAELTLPQGELTRLRHLGLRSKSKIKIGGAGVTTEIVEAIREKWEISEVVRLKCEGAPALNMKRMNEILELSWTESSIKFRQLSPDEVRLRKTGGLVIWRSGTSVLLYRGVSYESSKPVKKQYHSMPNTYDRSVSTYKHTETFSNNAKNSNLENDRAKNIVVQDYSVKSIDLQVTSGDLIPLEKKNDTGLSSEIKYEVEIDKLLDVLGPRYTDWPGSDPLPVDADLLPGIVPGFKPPFRILPYGVRSTLGQREGTALRRLARSLPPHFALGNQRGVILSRNKDYIVFYRGKNFLSPEISEALVEREQLAKNLQDEEEHARIRASSAALSNIKTVGETEEQGIAGTLGETLEADARWGKKLDCDYEIKMSKAAEMARHADIMRKLEKKLHLRTISEETAGENPTLNQPHSSVRTSPTVMGADLPFIQSVPSPPGGYDRMNRVIKVHRREQARLSDSPGAAQRKVMRAERALAKLEESLRPAELKTDQQSITEEERFMFRKLGLRMKAFLLLDKLKTTQNDQRTTQLQLWREISALERYAAAGIGRNHQKNEGSGWIWSSKVANAESQQQEECNSDSVDNSSKNIKQDRHRLMQKEHRQQRLEAVKPEKRSNPSSMWIRRRSKCSDFR</sequence>
<feature type="region of interest" description="Disordered" evidence="11">
    <location>
        <begin position="761"/>
        <end position="822"/>
    </location>
</feature>
<dbReference type="SMART" id="SM01103">
    <property type="entry name" value="CRS1_YhbY"/>
    <property type="match status" value="1"/>
</dbReference>
<evidence type="ECO:0000256" key="11">
    <source>
        <dbReference type="SAM" id="MobiDB-lite"/>
    </source>
</evidence>
<evidence type="ECO:0000256" key="8">
    <source>
        <dbReference type="ARBA" id="ARBA00023187"/>
    </source>
</evidence>
<keyword evidence="9" id="KW-0687">Ribonucleoprotein</keyword>
<evidence type="ECO:0000256" key="4">
    <source>
        <dbReference type="ARBA" id="ARBA00022664"/>
    </source>
</evidence>
<dbReference type="Gene3D" id="3.30.110.60">
    <property type="entry name" value="YhbY-like"/>
    <property type="match status" value="1"/>
</dbReference>
<keyword evidence="7" id="KW-0809">Transit peptide</keyword>
<keyword evidence="4" id="KW-0507">mRNA processing</keyword>
<evidence type="ECO:0000256" key="3">
    <source>
        <dbReference type="ARBA" id="ARBA00022640"/>
    </source>
</evidence>
<evidence type="ECO:0000256" key="6">
    <source>
        <dbReference type="ARBA" id="ARBA00022884"/>
    </source>
</evidence>
<feature type="compositionally biased region" description="Low complexity" evidence="11">
    <location>
        <begin position="99"/>
        <end position="113"/>
    </location>
</feature>
<feature type="domain" description="CRM" evidence="12">
    <location>
        <begin position="200"/>
        <end position="316"/>
    </location>
</feature>
<evidence type="ECO:0000256" key="9">
    <source>
        <dbReference type="ARBA" id="ARBA00023274"/>
    </source>
</evidence>
<keyword evidence="14" id="KW-1185">Reference proteome</keyword>
<keyword evidence="6 10" id="KW-0694">RNA-binding</keyword>
<evidence type="ECO:0000256" key="7">
    <source>
        <dbReference type="ARBA" id="ARBA00022946"/>
    </source>
</evidence>
<dbReference type="InterPro" id="IPR045278">
    <property type="entry name" value="CRS1/CFM2/CFM3"/>
</dbReference>
<dbReference type="SUPFAM" id="SSF75471">
    <property type="entry name" value="YhbY-like"/>
    <property type="match status" value="1"/>
</dbReference>
<keyword evidence="3" id="KW-0934">Plastid</keyword>
<proteinExistence type="predicted"/>
<name>A0ABR2M6F0_9ASPA</name>
<protein>
    <recommendedName>
        <fullName evidence="12">CRM domain-containing protein</fullName>
    </recommendedName>
</protein>
<evidence type="ECO:0000256" key="10">
    <source>
        <dbReference type="PROSITE-ProRule" id="PRU00626"/>
    </source>
</evidence>
<evidence type="ECO:0000313" key="14">
    <source>
        <dbReference type="Proteomes" id="UP001412067"/>
    </source>
</evidence>
<accession>A0ABR2M6F0</accession>
<feature type="compositionally biased region" description="Polar residues" evidence="11">
    <location>
        <begin position="761"/>
        <end position="778"/>
    </location>
</feature>
<evidence type="ECO:0000256" key="5">
    <source>
        <dbReference type="ARBA" id="ARBA00022737"/>
    </source>
</evidence>
<dbReference type="InterPro" id="IPR035920">
    <property type="entry name" value="YhbY-like_sf"/>
</dbReference>
<comment type="subcellular location">
    <subcellularLocation>
        <location evidence="1">Plastid</location>
        <location evidence="1">Chloroplast</location>
    </subcellularLocation>
</comment>
<evidence type="ECO:0000256" key="1">
    <source>
        <dbReference type="ARBA" id="ARBA00004229"/>
    </source>
</evidence>
<keyword evidence="8" id="KW-0508">mRNA splicing</keyword>
<dbReference type="InterPro" id="IPR001890">
    <property type="entry name" value="RNA-binding_CRM"/>
</dbReference>
<comment type="caution">
    <text evidence="13">The sequence shown here is derived from an EMBL/GenBank/DDBJ whole genome shotgun (WGS) entry which is preliminary data.</text>
</comment>